<dbReference type="Proteomes" id="UP000297195">
    <property type="component" value="Segment"/>
</dbReference>
<evidence type="ECO:0000313" key="2">
    <source>
        <dbReference type="Proteomes" id="UP000297195"/>
    </source>
</evidence>
<dbReference type="EMBL" id="MK689364">
    <property type="protein sequence ID" value="QBZ70681.1"/>
    <property type="molecule type" value="Genomic_DNA"/>
</dbReference>
<keyword evidence="2" id="KW-1185">Reference proteome</keyword>
<name>A0A4D6DWE6_9CAUD</name>
<protein>
    <submittedName>
        <fullName evidence="1">Uncharacterized protein</fullName>
    </submittedName>
</protein>
<sequence>MTVKIHTPTINEVTQAVYNLNATKHLMTWHEHILAGTKPLTDALQMWNFDPDAPRTAESLLDNYVEHNPLAHAPRPLDILDNPGDLVLDDVPMTVLHVCDKDGNPVEMESTIRPWVPMPFKLIPPDEGVYYMVKTEEIDGKKYSFFRPCHPSEKPTEGERLERYEKPLRLPPQGQIEEGVLTTLATAYGIRKELQEGSFEQPTVTQHGWGPANFQFKF</sequence>
<organism evidence="1 2">
    <name type="scientific">Edwardsiella phage pEt-SU</name>
    <dbReference type="NCBI Taxonomy" id="2562142"/>
    <lineage>
        <taxon>Viruses</taxon>
        <taxon>Duplodnaviria</taxon>
        <taxon>Heunggongvirae</taxon>
        <taxon>Uroviricota</taxon>
        <taxon>Caudoviricetes</taxon>
        <taxon>Chimalliviridae</taxon>
        <taxon>Petsuvirus</taxon>
        <taxon>Petsuvirus pEtSU</taxon>
    </lineage>
</organism>
<accession>A0A4D6DWE6</accession>
<gene>
    <name evidence="1" type="ORF">pETSU_100</name>
</gene>
<reference evidence="1 2" key="1">
    <citation type="submission" date="2019-03" db="EMBL/GenBank/DDBJ databases">
        <authorList>
            <person name="Kim S.G."/>
            <person name="Park S.C."/>
        </authorList>
    </citation>
    <scope>NUCLEOTIDE SEQUENCE [LARGE SCALE GENOMIC DNA]</scope>
</reference>
<evidence type="ECO:0000313" key="1">
    <source>
        <dbReference type="EMBL" id="QBZ70681.1"/>
    </source>
</evidence>
<proteinExistence type="predicted"/>